<feature type="compositionally biased region" description="Acidic residues" evidence="2">
    <location>
        <begin position="369"/>
        <end position="381"/>
    </location>
</feature>
<comment type="caution">
    <text evidence="3">The sequence shown here is derived from an EMBL/GenBank/DDBJ whole genome shotgun (WGS) entry which is preliminary data.</text>
</comment>
<evidence type="ECO:0000313" key="3">
    <source>
        <dbReference type="EMBL" id="TPP55578.1"/>
    </source>
</evidence>
<dbReference type="EMBL" id="RHLD01000006">
    <property type="protein sequence ID" value="TPP55578.1"/>
    <property type="molecule type" value="Genomic_DNA"/>
</dbReference>
<feature type="compositionally biased region" description="Basic and acidic residues" evidence="2">
    <location>
        <begin position="429"/>
        <end position="458"/>
    </location>
</feature>
<feature type="region of interest" description="Disordered" evidence="2">
    <location>
        <begin position="342"/>
        <end position="476"/>
    </location>
</feature>
<proteinExistence type="predicted"/>
<organism evidence="3 4">
    <name type="scientific">Leishmania donovani</name>
    <dbReference type="NCBI Taxonomy" id="5661"/>
    <lineage>
        <taxon>Eukaryota</taxon>
        <taxon>Discoba</taxon>
        <taxon>Euglenozoa</taxon>
        <taxon>Kinetoplastea</taxon>
        <taxon>Metakinetoplastina</taxon>
        <taxon>Trypanosomatida</taxon>
        <taxon>Trypanosomatidae</taxon>
        <taxon>Leishmaniinae</taxon>
        <taxon>Leishmania</taxon>
    </lineage>
</organism>
<feature type="compositionally biased region" description="Low complexity" evidence="2">
    <location>
        <begin position="760"/>
        <end position="779"/>
    </location>
</feature>
<feature type="region of interest" description="Disordered" evidence="2">
    <location>
        <begin position="957"/>
        <end position="987"/>
    </location>
</feature>
<feature type="coiled-coil region" evidence="1">
    <location>
        <begin position="576"/>
        <end position="638"/>
    </location>
</feature>
<feature type="compositionally biased region" description="Polar residues" evidence="2">
    <location>
        <begin position="141"/>
        <end position="160"/>
    </location>
</feature>
<protein>
    <submittedName>
        <fullName evidence="3">Uncharacterized protein</fullName>
    </submittedName>
</protein>
<keyword evidence="1" id="KW-0175">Coiled coil</keyword>
<dbReference type="AlphaFoldDB" id="A0A504Y9M6"/>
<feature type="compositionally biased region" description="Basic and acidic residues" evidence="2">
    <location>
        <begin position="859"/>
        <end position="876"/>
    </location>
</feature>
<reference evidence="4" key="1">
    <citation type="submission" date="2019-02" db="EMBL/GenBank/DDBJ databases">
        <title>FDA dAtabase for Regulatory Grade micrObial Sequences (FDA-ARGOS): Supporting development and validation of Infectious Disease Dx tests.</title>
        <authorList>
            <person name="Duncan R."/>
            <person name="Fisher C."/>
            <person name="Tallon L."/>
            <person name="Sadzewicz L."/>
            <person name="Sengamalay N."/>
            <person name="Ott S."/>
            <person name="Godinez A."/>
            <person name="Nagaraj S."/>
            <person name="Vavikolanu K."/>
            <person name="Vyas G."/>
            <person name="Nadendla S."/>
            <person name="Aluvathingal J."/>
            <person name="Sichtig H."/>
        </authorList>
    </citation>
    <scope>NUCLEOTIDE SEQUENCE [LARGE SCALE GENOMIC DNA]</scope>
    <source>
        <strain evidence="4">FDAARGOS_360</strain>
    </source>
</reference>
<evidence type="ECO:0000313" key="4">
    <source>
        <dbReference type="Proteomes" id="UP000318821"/>
    </source>
</evidence>
<evidence type="ECO:0000256" key="1">
    <source>
        <dbReference type="SAM" id="Coils"/>
    </source>
</evidence>
<feature type="compositionally biased region" description="Low complexity" evidence="2">
    <location>
        <begin position="897"/>
        <end position="928"/>
    </location>
</feature>
<feature type="region of interest" description="Disordered" evidence="2">
    <location>
        <begin position="701"/>
        <end position="782"/>
    </location>
</feature>
<sequence>MSSNPGAIAEKGTSASTEGAYIMCFACSRCEYPICDSSTLLLRKVRQGPSEYAFHYNLDGLLDLEDVQVPCYSAVEVVHTSAVVSESLMKFPMPPAALVVALESIVQSRKHWIQQRQSMNARLHERGVAALPATSAETSIEAVTSGTASSVEGARSTPSDVSRGADAAPVAAATTAASSAPIVRRYGDTAESRIDLVCVKDSVLAGGVQECTKDRSAVATTVVSPEDQGAEDGAESAAHREDGEVVRSALATAPAVIRDASFANIQADVMKAATAAAAETSWTSPGNFRLREAFIDVSRSTLSSRAPWFQDYKCVSRVQCPDCHQPLGFVFCVSDSKKQQQQQRSSSEAAGPLEATLQTQGVKRPATSEADETGSIDDADTPPDAVAVQRSSADPATAPVTEVTQLPHAKKTRNEKDAQAAASASTRHTWQEARLHRQRNGAEECQGRGGNEAEDKGDGVQGGADEADEDDAEAAPDRFVGLELKRIVQRQWTLSIFHERYSKSRQLQTFRELFPEAEELQSLYSRLLGLRTQTELYSSLLRRHKEQNDVQMALLMSNKDRMHTYDEKVKTMQQIIEAQRAQIAMQTRQIRNQEELVQSHRRQFATQKRQMDVEQLLLVQQSKTIESQKEQLRLLKNHFQATRPEVLLDARLRGSPCPPPLLSRGPPSGTGGVESWQSGDATAPLRQLSARDRLSVAPLETPPAHLCGVPTSSASRHGASSPIVHRDRRGASAGDGKPLSANDPPQQSAAFGSVSPLPPKLSTAASAATTASAPASPSPEMDNLECQSKDFLIQRVQALERQLKIRNSDCARLLEERQQLLPLKEKCESQREMILALRDQLNLAQAQHESVIDALEEMKRQQRDKEHRERVAHAERVIYGASAAPKATAGGTNRPETSSSPATNAAPSYKPASALRANNPARRAPGGRSDISSVGFTKNAKLPYDFLGGPGAQLQYLAPSRGSAGKEAGEQPEGGFDASDDAQMEEKEHRALLERLKALREGHK</sequence>
<dbReference type="VEuPathDB" id="TriTrypDB:LdBPK_331170.1"/>
<dbReference type="VEuPathDB" id="TriTrypDB:LdCL_330017800"/>
<feature type="region of interest" description="Disordered" evidence="2">
    <location>
        <begin position="859"/>
        <end position="935"/>
    </location>
</feature>
<evidence type="ECO:0000256" key="2">
    <source>
        <dbReference type="SAM" id="MobiDB-lite"/>
    </source>
</evidence>
<feature type="compositionally biased region" description="Acidic residues" evidence="2">
    <location>
        <begin position="465"/>
        <end position="474"/>
    </location>
</feature>
<dbReference type="VEuPathDB" id="TriTrypDB:LDHU3_33.1780"/>
<gene>
    <name evidence="3" type="ORF">CGC20_10860</name>
</gene>
<feature type="region of interest" description="Disordered" evidence="2">
    <location>
        <begin position="651"/>
        <end position="679"/>
    </location>
</feature>
<name>A0A504Y9M6_LEIDO</name>
<feature type="region of interest" description="Disordered" evidence="2">
    <location>
        <begin position="141"/>
        <end position="166"/>
    </location>
</feature>
<dbReference type="Proteomes" id="UP000318821">
    <property type="component" value="Unassembled WGS sequence"/>
</dbReference>
<accession>A0A504Y9M6</accession>